<reference evidence="10 11" key="1">
    <citation type="submission" date="2022-11" db="EMBL/GenBank/DDBJ databases">
        <title>Minimal conservation of predation-associated metabolite biosynthetic gene clusters underscores biosynthetic potential of Myxococcota including descriptions for ten novel species: Archangium lansinium sp. nov., Myxococcus landrumus sp. nov., Nannocystis bai.</title>
        <authorList>
            <person name="Ahearne A."/>
            <person name="Stevens C."/>
            <person name="Dowd S."/>
        </authorList>
    </citation>
    <scope>NUCLEOTIDE SEQUENCE [LARGE SCALE GENOMIC DNA]</scope>
    <source>
        <strain evidence="10 11">NCWAL01</strain>
    </source>
</reference>
<dbReference type="InterPro" id="IPR017441">
    <property type="entry name" value="Protein_kinase_ATP_BS"/>
</dbReference>
<comment type="caution">
    <text evidence="10">The sequence shown here is derived from an EMBL/GenBank/DDBJ whole genome shotgun (WGS) entry which is preliminary data.</text>
</comment>
<evidence type="ECO:0000259" key="9">
    <source>
        <dbReference type="PROSITE" id="PS50011"/>
    </source>
</evidence>
<keyword evidence="8" id="KW-1133">Transmembrane helix</keyword>
<dbReference type="PROSITE" id="PS00108">
    <property type="entry name" value="PROTEIN_KINASE_ST"/>
    <property type="match status" value="1"/>
</dbReference>
<evidence type="ECO:0000313" key="10">
    <source>
        <dbReference type="EMBL" id="MDC0712159.1"/>
    </source>
</evidence>
<name>A0ABT5DF17_9BACT</name>
<evidence type="ECO:0000256" key="4">
    <source>
        <dbReference type="ARBA" id="ARBA00022840"/>
    </source>
</evidence>
<keyword evidence="8" id="KW-0812">Transmembrane</keyword>
<keyword evidence="11" id="KW-1185">Reference proteome</keyword>
<evidence type="ECO:0000256" key="8">
    <source>
        <dbReference type="SAM" id="Phobius"/>
    </source>
</evidence>
<dbReference type="InterPro" id="IPR008271">
    <property type="entry name" value="Ser/Thr_kinase_AS"/>
</dbReference>
<keyword evidence="8" id="KW-0472">Membrane</keyword>
<feature type="transmembrane region" description="Helical" evidence="8">
    <location>
        <begin position="384"/>
        <end position="405"/>
    </location>
</feature>
<dbReference type="PROSITE" id="PS00107">
    <property type="entry name" value="PROTEIN_KINASE_ATP"/>
    <property type="match status" value="1"/>
</dbReference>
<feature type="binding site" evidence="5">
    <location>
        <position position="128"/>
    </location>
    <ligand>
        <name>ATP</name>
        <dbReference type="ChEBI" id="CHEBI:30616"/>
    </ligand>
</feature>
<keyword evidence="6" id="KW-0175">Coiled coil</keyword>
<dbReference type="SMART" id="SM00220">
    <property type="entry name" value="S_TKc"/>
    <property type="match status" value="1"/>
</dbReference>
<keyword evidence="1" id="KW-0808">Transferase</keyword>
<dbReference type="Proteomes" id="UP001221838">
    <property type="component" value="Unassembled WGS sequence"/>
</dbReference>
<dbReference type="SUPFAM" id="SSF48452">
    <property type="entry name" value="TPR-like"/>
    <property type="match status" value="2"/>
</dbReference>
<feature type="coiled-coil region" evidence="6">
    <location>
        <begin position="439"/>
        <end position="466"/>
    </location>
</feature>
<protein>
    <submittedName>
        <fullName evidence="10">Protein kinase</fullName>
    </submittedName>
</protein>
<evidence type="ECO:0000256" key="5">
    <source>
        <dbReference type="PROSITE-ProRule" id="PRU10141"/>
    </source>
</evidence>
<evidence type="ECO:0000313" key="11">
    <source>
        <dbReference type="Proteomes" id="UP001221838"/>
    </source>
</evidence>
<keyword evidence="4 5" id="KW-0067">ATP-binding</keyword>
<evidence type="ECO:0000256" key="6">
    <source>
        <dbReference type="SAM" id="Coils"/>
    </source>
</evidence>
<accession>A0ABT5DF17</accession>
<dbReference type="InterPro" id="IPR000719">
    <property type="entry name" value="Prot_kinase_dom"/>
</dbReference>
<dbReference type="Gene3D" id="1.10.510.10">
    <property type="entry name" value="Transferase(Phosphotransferase) domain 1"/>
    <property type="match status" value="1"/>
</dbReference>
<dbReference type="Pfam" id="PF00069">
    <property type="entry name" value="Pkinase"/>
    <property type="match status" value="1"/>
</dbReference>
<dbReference type="CDD" id="cd14014">
    <property type="entry name" value="STKc_PknB_like"/>
    <property type="match status" value="1"/>
</dbReference>
<dbReference type="PANTHER" id="PTHR43289:SF34">
    <property type="entry name" value="SERINE_THREONINE-PROTEIN KINASE YBDM-RELATED"/>
    <property type="match status" value="1"/>
</dbReference>
<feature type="domain" description="Protein kinase" evidence="9">
    <location>
        <begin position="99"/>
        <end position="359"/>
    </location>
</feature>
<dbReference type="PROSITE" id="PS50011">
    <property type="entry name" value="PROTEIN_KINASE_DOM"/>
    <property type="match status" value="1"/>
</dbReference>
<feature type="compositionally biased region" description="Pro residues" evidence="7">
    <location>
        <begin position="1208"/>
        <end position="1217"/>
    </location>
</feature>
<dbReference type="Gene3D" id="3.30.200.20">
    <property type="entry name" value="Phosphorylase Kinase, domain 1"/>
    <property type="match status" value="1"/>
</dbReference>
<feature type="region of interest" description="Disordered" evidence="7">
    <location>
        <begin position="1191"/>
        <end position="1217"/>
    </location>
</feature>
<dbReference type="GO" id="GO:0016301">
    <property type="term" value="F:kinase activity"/>
    <property type="evidence" value="ECO:0007669"/>
    <property type="project" value="UniProtKB-KW"/>
</dbReference>
<sequence length="1217" mass="135923">MQEEHEAELRIAVSEGLISREEADGLREEARHRRLSPLAVLRERGVLSEKSLASLRGVEDESTVTRARPGGADTLGPALTLQERHKVDPRFPVPTWERYQGVRFLGQGGMGQVFLAYDPRLRRNVALKFVRGDDTDLIQRLLSEARAQARVDHERVCQVFEVGEVEGRPFIAMQYVNGQPLTQLAHELTVEQKVMVLRDAAEGVHAAHRAGLIHRDLKPSNILVERTEDGRLKPFVMDFGLAREWSEMGNTATGAVLGTPHFMSPEQARGEVARLDRRADVYSLGATLYHLLTGHHAIPGTNGLEVLTNIPTVEPSSPRKLDPDVPKDLEAIVLKCLEKDRSARYDSARALAEDLDRFLAGEPVLARPMGLGYRLRKKALKHRVAVSVSGVALLAVALALGWAFYTQRQASRREYLARRFTEQVEHIEALARYSGLSPLHDTRADLQELRQHIATLEAEVARAGGLAAAPGRYALGRGALALGDEVSARQHLEAAWRSGYREPRVAYALALVMGHLYQDGLLEAERLRDASVREARRLEVERQYRDPALAYLRQSEGADVPSTEYVAALLSFYEGRFDDALARLDAIGNRLPWFHEAPLLRGDILQARAARHWNQGEGEEAKKDLEEGRRAYAAAAEIGRSVPSVHQAMAKLEYTAMLMALYGQGDVLPPFTRGMEGVARAIQASANAPTSLILKARFHRRLVEVQFNRGENPEMALQTALSVTREVLQQQPTAWEARLELGRLFFMSARFRQSQGLDPREQLLSAQQSLLDIPTEVQEAEYHETLGLIFFTWASYEQDTGASSEEHWRLAIESLQTATRISPLSTGTWTNLGMARYRYADGMVANASPDVGSHREQLLRQAWEALQRAMELNPQNWVPYFYGGNIHNAWAEMHRCGDEGSNYLDTALVLFRKGLAINPQAPNLHNGLGFTLFNQAQRRWEHGGDAFALLQEAQASYEEAIRLAPLQLYGHINRGSAFLLRATFQRDRGQDPSDSLRSATASFEEAIELSRDEADSQAGLGESLTWLADAALRQGKAPSTFLQRAEKTLREALALNPKHARAWLYLGLMHRLQASWRVRQGITPDADLQEAARAYEKSLELMADAFEARLAFGALQFDWATFEAQAGHAPVLPLERGLTLVEEVLSTCPEWPRALLLRSQLRLMRAGTKTNAAEQQAWLARSREDLSRALKKNPNLASGWKESSQPHPTSPESPNPR</sequence>
<dbReference type="RefSeq" id="WP_272142232.1">
    <property type="nucleotide sequence ID" value="NZ_JAQNDM010000002.1"/>
</dbReference>
<dbReference type="EMBL" id="JAQNDM010000002">
    <property type="protein sequence ID" value="MDC0712159.1"/>
    <property type="molecule type" value="Genomic_DNA"/>
</dbReference>
<organism evidence="10 11">
    <name type="scientific">Stigmatella ashevillensis</name>
    <dbReference type="NCBI Taxonomy" id="2995309"/>
    <lineage>
        <taxon>Bacteria</taxon>
        <taxon>Pseudomonadati</taxon>
        <taxon>Myxococcota</taxon>
        <taxon>Myxococcia</taxon>
        <taxon>Myxococcales</taxon>
        <taxon>Cystobacterineae</taxon>
        <taxon>Archangiaceae</taxon>
        <taxon>Stigmatella</taxon>
    </lineage>
</organism>
<dbReference type="SUPFAM" id="SSF56112">
    <property type="entry name" value="Protein kinase-like (PK-like)"/>
    <property type="match status" value="1"/>
</dbReference>
<evidence type="ECO:0000256" key="1">
    <source>
        <dbReference type="ARBA" id="ARBA00022679"/>
    </source>
</evidence>
<evidence type="ECO:0000256" key="3">
    <source>
        <dbReference type="ARBA" id="ARBA00022777"/>
    </source>
</evidence>
<dbReference type="Gene3D" id="1.25.40.10">
    <property type="entry name" value="Tetratricopeptide repeat domain"/>
    <property type="match status" value="2"/>
</dbReference>
<keyword evidence="3 10" id="KW-0418">Kinase</keyword>
<evidence type="ECO:0000256" key="7">
    <source>
        <dbReference type="SAM" id="MobiDB-lite"/>
    </source>
</evidence>
<keyword evidence="2 5" id="KW-0547">Nucleotide-binding</keyword>
<gene>
    <name evidence="10" type="ORF">POL68_27075</name>
</gene>
<proteinExistence type="predicted"/>
<dbReference type="InterPro" id="IPR011009">
    <property type="entry name" value="Kinase-like_dom_sf"/>
</dbReference>
<dbReference type="PANTHER" id="PTHR43289">
    <property type="entry name" value="MITOGEN-ACTIVATED PROTEIN KINASE KINASE KINASE 20-RELATED"/>
    <property type="match status" value="1"/>
</dbReference>
<evidence type="ECO:0000256" key="2">
    <source>
        <dbReference type="ARBA" id="ARBA00022741"/>
    </source>
</evidence>
<dbReference type="InterPro" id="IPR011990">
    <property type="entry name" value="TPR-like_helical_dom_sf"/>
</dbReference>